<keyword evidence="4" id="KW-0325">Glycoprotein</keyword>
<dbReference type="PROSITE" id="PS50287">
    <property type="entry name" value="SRCR_2"/>
    <property type="match status" value="2"/>
</dbReference>
<dbReference type="InterPro" id="IPR001190">
    <property type="entry name" value="SRCR"/>
</dbReference>
<feature type="disulfide bond" evidence="5">
    <location>
        <begin position="158"/>
        <end position="168"/>
    </location>
</feature>
<evidence type="ECO:0000256" key="4">
    <source>
        <dbReference type="ARBA" id="ARBA00023180"/>
    </source>
</evidence>
<dbReference type="SUPFAM" id="SSF56487">
    <property type="entry name" value="SRCR-like"/>
    <property type="match status" value="2"/>
</dbReference>
<dbReference type="Pfam" id="PF00530">
    <property type="entry name" value="SRCR"/>
    <property type="match status" value="2"/>
</dbReference>
<keyword evidence="8" id="KW-1185">Reference proteome</keyword>
<comment type="caution">
    <text evidence="5">Lacks conserved residue(s) required for the propagation of feature annotation.</text>
</comment>
<sequence>MFCSTVSPMKHAEVVCKHLGCGSAVSVHSAAHFGEDSTPYLVIGDVCHGSESTIWACGLVTRNMKSTCSHPFHSGVTCSAPFSPGLTGFRLVNGSTACSGRVEIQVLGDWGTVCDSQWDLSDANVLCHQLDCGFAVSVPGGGYFGKGTGSVWRDTFHCKGTEPHLGYCPVTALGASLCSQTMMPV</sequence>
<dbReference type="PANTHER" id="PTHR19331">
    <property type="entry name" value="SCAVENGER RECEPTOR DOMAIN-CONTAINING"/>
    <property type="match status" value="1"/>
</dbReference>
<feature type="disulfide bond" evidence="5">
    <location>
        <begin position="114"/>
        <end position="178"/>
    </location>
</feature>
<feature type="domain" description="SRCR" evidence="6">
    <location>
        <begin position="1"/>
        <end position="79"/>
    </location>
</feature>
<dbReference type="EMBL" id="JAHGAV010007091">
    <property type="protein sequence ID" value="KAG6920470.1"/>
    <property type="molecule type" value="Genomic_DNA"/>
</dbReference>
<dbReference type="PANTHER" id="PTHR19331:SF484">
    <property type="entry name" value="SRCR DOMAIN-CONTAINING PROTEIN"/>
    <property type="match status" value="1"/>
</dbReference>
<organism evidence="7 8">
    <name type="scientific">Chelydra serpentina</name>
    <name type="common">Snapping turtle</name>
    <name type="synonym">Testudo serpentina</name>
    <dbReference type="NCBI Taxonomy" id="8475"/>
    <lineage>
        <taxon>Eukaryota</taxon>
        <taxon>Metazoa</taxon>
        <taxon>Chordata</taxon>
        <taxon>Craniata</taxon>
        <taxon>Vertebrata</taxon>
        <taxon>Euteleostomi</taxon>
        <taxon>Archelosauria</taxon>
        <taxon>Testudinata</taxon>
        <taxon>Testudines</taxon>
        <taxon>Cryptodira</taxon>
        <taxon>Durocryptodira</taxon>
        <taxon>Americhelydia</taxon>
        <taxon>Chelydroidea</taxon>
        <taxon>Chelydridae</taxon>
        <taxon>Chelydra</taxon>
    </lineage>
</organism>
<dbReference type="FunFam" id="3.10.250.10:FF:000004">
    <property type="entry name" value="Scavenger receptor cysteine-rich type 1 protein M130"/>
    <property type="match status" value="1"/>
</dbReference>
<gene>
    <name evidence="7" type="ORF">G0U57_018830</name>
</gene>
<feature type="disulfide bond" evidence="5">
    <location>
        <begin position="47"/>
        <end position="57"/>
    </location>
</feature>
<evidence type="ECO:0000256" key="2">
    <source>
        <dbReference type="ARBA" id="ARBA00022737"/>
    </source>
</evidence>
<comment type="caution">
    <text evidence="7">The sequence shown here is derived from an EMBL/GenBank/DDBJ whole genome shotgun (WGS) entry which is preliminary data.</text>
</comment>
<evidence type="ECO:0000313" key="8">
    <source>
        <dbReference type="Proteomes" id="UP000765507"/>
    </source>
</evidence>
<dbReference type="Proteomes" id="UP000765507">
    <property type="component" value="Unassembled WGS sequence"/>
</dbReference>
<keyword evidence="1" id="KW-0732">Signal</keyword>
<dbReference type="GO" id="GO:0016020">
    <property type="term" value="C:membrane"/>
    <property type="evidence" value="ECO:0007669"/>
    <property type="project" value="InterPro"/>
</dbReference>
<dbReference type="OrthoDB" id="536948at2759"/>
<evidence type="ECO:0000313" key="7">
    <source>
        <dbReference type="EMBL" id="KAG6920470.1"/>
    </source>
</evidence>
<reference evidence="7 8" key="1">
    <citation type="journal article" date="2020" name="G3 (Bethesda)">
        <title>Draft Genome of the Common Snapping Turtle, Chelydra serpentina, a Model for Phenotypic Plasticity in Reptiles.</title>
        <authorList>
            <person name="Das D."/>
            <person name="Singh S.K."/>
            <person name="Bierstedt J."/>
            <person name="Erickson A."/>
            <person name="Galli G.L.J."/>
            <person name="Crossley D.A. 2nd"/>
            <person name="Rhen T."/>
        </authorList>
    </citation>
    <scope>NUCLEOTIDE SEQUENCE [LARGE SCALE GENOMIC DNA]</scope>
    <source>
        <strain evidence="7">KW</strain>
    </source>
</reference>
<protein>
    <submittedName>
        <fullName evidence="7">CD163 molecule</fullName>
    </submittedName>
</protein>
<evidence type="ECO:0000259" key="6">
    <source>
        <dbReference type="PROSITE" id="PS50287"/>
    </source>
</evidence>
<dbReference type="Gene3D" id="3.10.250.10">
    <property type="entry name" value="SRCR-like domain"/>
    <property type="match status" value="2"/>
</dbReference>
<evidence type="ECO:0000256" key="5">
    <source>
        <dbReference type="PROSITE-ProRule" id="PRU00196"/>
    </source>
</evidence>
<dbReference type="SMART" id="SM00202">
    <property type="entry name" value="SR"/>
    <property type="match status" value="2"/>
</dbReference>
<evidence type="ECO:0000256" key="3">
    <source>
        <dbReference type="ARBA" id="ARBA00023157"/>
    </source>
</evidence>
<dbReference type="InterPro" id="IPR036772">
    <property type="entry name" value="SRCR-like_dom_sf"/>
</dbReference>
<proteinExistence type="predicted"/>
<keyword evidence="2" id="KW-0677">Repeat</keyword>
<evidence type="ECO:0000256" key="1">
    <source>
        <dbReference type="ARBA" id="ARBA00022729"/>
    </source>
</evidence>
<feature type="domain" description="SRCR" evidence="6">
    <location>
        <begin position="89"/>
        <end position="185"/>
    </location>
</feature>
<keyword evidence="3 5" id="KW-1015">Disulfide bond</keyword>
<name>A0A8T1RUY0_CHESE</name>
<dbReference type="PRINTS" id="PR00258">
    <property type="entry name" value="SPERACTRCPTR"/>
</dbReference>
<accession>A0A8T1RUY0</accession>
<dbReference type="AlphaFoldDB" id="A0A8T1RUY0"/>